<sequence length="302" mass="32341">MTAPHIIGTLLQPRLNPLLPADAEAVVVAEWGNPPLDRSTRRNGYRHRDLDTRVGTLDVAVPKLRQGTYFPEWLLERRKRAESRLMDKLVKTLGINALSKSQVSRMAADLDEQVEAFRHRPLDEAGPFTFVAADALTMKVREGGRVVNAVALLATGVNGDGHREVLGLRVATSETGSAWNEFFADLVARGLAGVRLVTSDAHAGLKDAIAANLLGALPDPLRGEPDGHHPEADVASGEGDAAQRVRPARRRGCGCPVRPAPGLRGREAAAGRRAPRCGPGGHPGLHHVPEGRLGPDLVEQPS</sequence>
<evidence type="ECO:0000256" key="2">
    <source>
        <dbReference type="ARBA" id="ARBA00010961"/>
    </source>
</evidence>
<dbReference type="GO" id="GO:0004803">
    <property type="term" value="F:transposase activity"/>
    <property type="evidence" value="ECO:0007669"/>
    <property type="project" value="UniProtKB-UniRule"/>
</dbReference>
<evidence type="ECO:0000313" key="8">
    <source>
        <dbReference type="EMBL" id="SMY03994.1"/>
    </source>
</evidence>
<reference evidence="8 9" key="1">
    <citation type="submission" date="2017-03" db="EMBL/GenBank/DDBJ databases">
        <authorList>
            <person name="Afonso C.L."/>
            <person name="Miller P.J."/>
            <person name="Scott M.A."/>
            <person name="Spackman E."/>
            <person name="Goraichik I."/>
            <person name="Dimitrov K.M."/>
            <person name="Suarez D.L."/>
            <person name="Swayne D.E."/>
        </authorList>
    </citation>
    <scope>NUCLEOTIDE SEQUENCE [LARGE SCALE GENOMIC DNA]</scope>
    <source>
        <strain evidence="9">6(3)</strain>
    </source>
</reference>
<protein>
    <recommendedName>
        <fullName evidence="6">Mutator family transposase</fullName>
    </recommendedName>
</protein>
<dbReference type="GO" id="GO:0003677">
    <property type="term" value="F:DNA binding"/>
    <property type="evidence" value="ECO:0007669"/>
    <property type="project" value="UniProtKB-UniRule"/>
</dbReference>
<name>A0A2H1KWQ1_BREAU</name>
<dbReference type="GO" id="GO:0006313">
    <property type="term" value="P:DNA transposition"/>
    <property type="evidence" value="ECO:0007669"/>
    <property type="project" value="UniProtKB-UniRule"/>
</dbReference>
<dbReference type="PANTHER" id="PTHR33217:SF7">
    <property type="entry name" value="TRANSPOSASE FOR INSERTION SEQUENCE ELEMENT IS1081"/>
    <property type="match status" value="1"/>
</dbReference>
<dbReference type="Pfam" id="PF00872">
    <property type="entry name" value="Transposase_mut"/>
    <property type="match status" value="1"/>
</dbReference>
<keyword evidence="5 6" id="KW-0233">DNA recombination</keyword>
<feature type="compositionally biased region" description="Basic and acidic residues" evidence="7">
    <location>
        <begin position="221"/>
        <end position="232"/>
    </location>
</feature>
<accession>A0A2H1KWQ1</accession>
<gene>
    <name evidence="8" type="ORF">BAURA63_03849</name>
</gene>
<keyword evidence="6" id="KW-0814">Transposable element</keyword>
<evidence type="ECO:0000256" key="6">
    <source>
        <dbReference type="RuleBase" id="RU365089"/>
    </source>
</evidence>
<feature type="region of interest" description="Disordered" evidence="7">
    <location>
        <begin position="220"/>
        <end position="302"/>
    </location>
</feature>
<evidence type="ECO:0000256" key="4">
    <source>
        <dbReference type="ARBA" id="ARBA00023125"/>
    </source>
</evidence>
<comment type="similarity">
    <text evidence="2 6">Belongs to the transposase mutator family.</text>
</comment>
<evidence type="ECO:0000256" key="3">
    <source>
        <dbReference type="ARBA" id="ARBA00022578"/>
    </source>
</evidence>
<evidence type="ECO:0000313" key="9">
    <source>
        <dbReference type="Proteomes" id="UP000234327"/>
    </source>
</evidence>
<comment type="function">
    <text evidence="1 6">Required for the transposition of the insertion element.</text>
</comment>
<evidence type="ECO:0000256" key="7">
    <source>
        <dbReference type="SAM" id="MobiDB-lite"/>
    </source>
</evidence>
<keyword evidence="3 6" id="KW-0815">Transposition</keyword>
<dbReference type="InterPro" id="IPR001207">
    <property type="entry name" value="Transposase_mutator"/>
</dbReference>
<organism evidence="8 9">
    <name type="scientific">Brevibacterium aurantiacum</name>
    <dbReference type="NCBI Taxonomy" id="273384"/>
    <lineage>
        <taxon>Bacteria</taxon>
        <taxon>Bacillati</taxon>
        <taxon>Actinomycetota</taxon>
        <taxon>Actinomycetes</taxon>
        <taxon>Micrococcales</taxon>
        <taxon>Brevibacteriaceae</taxon>
        <taxon>Brevibacterium</taxon>
    </lineage>
</organism>
<dbReference type="EMBL" id="FXYZ01000078">
    <property type="protein sequence ID" value="SMY03994.1"/>
    <property type="molecule type" value="Genomic_DNA"/>
</dbReference>
<proteinExistence type="inferred from homology"/>
<evidence type="ECO:0000256" key="5">
    <source>
        <dbReference type="ARBA" id="ARBA00023172"/>
    </source>
</evidence>
<evidence type="ECO:0000256" key="1">
    <source>
        <dbReference type="ARBA" id="ARBA00002190"/>
    </source>
</evidence>
<dbReference type="Proteomes" id="UP000234327">
    <property type="component" value="Unassembled WGS sequence"/>
</dbReference>
<keyword evidence="4 6" id="KW-0238">DNA-binding</keyword>
<dbReference type="PANTHER" id="PTHR33217">
    <property type="entry name" value="TRANSPOSASE FOR INSERTION SEQUENCE ELEMENT IS1081"/>
    <property type="match status" value="1"/>
</dbReference>
<dbReference type="AlphaFoldDB" id="A0A2H1KWQ1"/>